<feature type="compositionally biased region" description="Basic and acidic residues" evidence="2">
    <location>
        <begin position="504"/>
        <end position="514"/>
    </location>
</feature>
<name>A0A9X3ESX2_9BACT</name>
<dbReference type="PROSITE" id="PS50293">
    <property type="entry name" value="TPR_REGION"/>
    <property type="match status" value="1"/>
</dbReference>
<keyword evidence="1" id="KW-0802">TPR repeat</keyword>
<dbReference type="PANTHER" id="PTHR44366:SF1">
    <property type="entry name" value="UDP-N-ACETYLGLUCOSAMINE--PEPTIDE N-ACETYLGLUCOSAMINYLTRANSFERASE 110 KDA SUBUNIT"/>
    <property type="match status" value="1"/>
</dbReference>
<feature type="region of interest" description="Disordered" evidence="2">
    <location>
        <begin position="560"/>
        <end position="641"/>
    </location>
</feature>
<evidence type="ECO:0000256" key="2">
    <source>
        <dbReference type="SAM" id="MobiDB-lite"/>
    </source>
</evidence>
<sequence length="779" mass="84692">MTALRDMSLRTCLTGLLLVLACDKPAGESTPPGKTAAGEPDADWQPEAVDKPAEAAADDKAPAKKNRDRDPEEERRKLAASHQQSQQAGQSLRQGDLSRALDLSREALRIHEQNVDAMLVMAEAFLKQGKHELTQTVTSSALAVDAKIITPEETSRAYNLKGFAYLAADKPTLATQSFRKAAETDAGNATAWNNLGAQYLRTGNFKTAAECFVYALKLDPNFFKAHLNHGSSLRALGDVVGAEKAYQTALRLRADYPDAHFDLGVLYLDAPEFPGLDVTTRLQRALIHLGKYRDLALAAGGSTAKGDRFTDDLARVKRETGANKPRSAPGKESVSVAQADLYIDLAKKGLEREKRRLEREGKAPPASKDSPPASPGAAGAPGPKDSQPSTAATPAAGPGSPGPKDSPVATPPAGAHGPGEPGDRHRHRQTRHHSARRYDPAGPVFCPSAQPWLLARDRPTWRPSARQPRLLARDRQAGRPSGRQPRLLARDRQAGRPSGRQPRLARDPARDRQAGHPSGRQPRLLARPDPCQTGRDHASADHRQAGRRASALLRAAAYRQAGRDPARGRSTRWKHRFSASDEQARRRPAAVGSKARQCGIAHPETGRRRGRERPMRKSAGVISGRRKHSRTGVAVRDRRSTPPVCRPPWRWTLAARRRPANRRASRSWTPSARPSPAPPLALAPTVRPGGRRQLVGGILRGIHCITRSCSAHAVLPPLAPFRARAARGCGGCSCSCSCWRPSRRPLSRSLHPHRRPHQGRAPSRPRPRPPLPATPAARR</sequence>
<dbReference type="AlphaFoldDB" id="A0A9X3ESX2"/>
<feature type="compositionally biased region" description="Basic and acidic residues" evidence="2">
    <location>
        <begin position="534"/>
        <end position="544"/>
    </location>
</feature>
<evidence type="ECO:0000256" key="1">
    <source>
        <dbReference type="PROSITE-ProRule" id="PRU00339"/>
    </source>
</evidence>
<proteinExistence type="predicted"/>
<dbReference type="InterPro" id="IPR011990">
    <property type="entry name" value="TPR-like_helical_dom_sf"/>
</dbReference>
<protein>
    <submittedName>
        <fullName evidence="3">Tetratricopeptide repeat protein</fullName>
    </submittedName>
</protein>
<dbReference type="RefSeq" id="WP_267772352.1">
    <property type="nucleotide sequence ID" value="NZ_JAPNKE010000002.1"/>
</dbReference>
<feature type="compositionally biased region" description="Basic and acidic residues" evidence="2">
    <location>
        <begin position="48"/>
        <end position="77"/>
    </location>
</feature>
<keyword evidence="4" id="KW-1185">Reference proteome</keyword>
<feature type="compositionally biased region" description="Low complexity" evidence="2">
    <location>
        <begin position="363"/>
        <end position="398"/>
    </location>
</feature>
<feature type="compositionally biased region" description="Basic residues" evidence="2">
    <location>
        <begin position="424"/>
        <end position="435"/>
    </location>
</feature>
<feature type="compositionally biased region" description="Basic residues" evidence="2">
    <location>
        <begin position="656"/>
        <end position="665"/>
    </location>
</feature>
<organism evidence="3 4">
    <name type="scientific">Nannocystis pusilla</name>
    <dbReference type="NCBI Taxonomy" id="889268"/>
    <lineage>
        <taxon>Bacteria</taxon>
        <taxon>Pseudomonadati</taxon>
        <taxon>Myxococcota</taxon>
        <taxon>Polyangia</taxon>
        <taxon>Nannocystales</taxon>
        <taxon>Nannocystaceae</taxon>
        <taxon>Nannocystis</taxon>
    </lineage>
</organism>
<dbReference type="Pfam" id="PF00515">
    <property type="entry name" value="TPR_1"/>
    <property type="match status" value="1"/>
</dbReference>
<evidence type="ECO:0000313" key="3">
    <source>
        <dbReference type="EMBL" id="MCY1009677.1"/>
    </source>
</evidence>
<feature type="region of interest" description="Disordered" evidence="2">
    <location>
        <begin position="457"/>
        <end position="548"/>
    </location>
</feature>
<dbReference type="GO" id="GO:0097363">
    <property type="term" value="F:protein O-acetylglucosaminyltransferase activity"/>
    <property type="evidence" value="ECO:0007669"/>
    <property type="project" value="TreeGrafter"/>
</dbReference>
<feature type="region of interest" description="Disordered" evidence="2">
    <location>
        <begin position="656"/>
        <end position="688"/>
    </location>
</feature>
<feature type="region of interest" description="Disordered" evidence="2">
    <location>
        <begin position="744"/>
        <end position="779"/>
    </location>
</feature>
<feature type="compositionally biased region" description="Low complexity" evidence="2">
    <location>
        <begin position="80"/>
        <end position="91"/>
    </location>
</feature>
<feature type="compositionally biased region" description="Basic residues" evidence="2">
    <location>
        <begin position="744"/>
        <end position="767"/>
    </location>
</feature>
<reference evidence="3" key="1">
    <citation type="submission" date="2022-11" db="EMBL/GenBank/DDBJ databases">
        <title>Minimal conservation of predation-associated metabolite biosynthetic gene clusters underscores biosynthetic potential of Myxococcota including descriptions for ten novel species: Archangium lansinium sp. nov., Myxococcus landrumus sp. nov., Nannocystis bai.</title>
        <authorList>
            <person name="Ahearne A."/>
            <person name="Stevens C."/>
            <person name="Phillips K."/>
        </authorList>
    </citation>
    <scope>NUCLEOTIDE SEQUENCE</scope>
    <source>
        <strain evidence="3">Na p29</strain>
    </source>
</reference>
<gene>
    <name evidence="3" type="ORF">OV079_29755</name>
</gene>
<evidence type="ECO:0000313" key="4">
    <source>
        <dbReference type="Proteomes" id="UP001150924"/>
    </source>
</evidence>
<dbReference type="SMART" id="SM00028">
    <property type="entry name" value="TPR"/>
    <property type="match status" value="5"/>
</dbReference>
<dbReference type="EMBL" id="JAPNKE010000002">
    <property type="protein sequence ID" value="MCY1009677.1"/>
    <property type="molecule type" value="Genomic_DNA"/>
</dbReference>
<dbReference type="PROSITE" id="PS50005">
    <property type="entry name" value="TPR"/>
    <property type="match status" value="1"/>
</dbReference>
<comment type="caution">
    <text evidence="3">The sequence shown here is derived from an EMBL/GenBank/DDBJ whole genome shotgun (WGS) entry which is preliminary data.</text>
</comment>
<dbReference type="InterPro" id="IPR037919">
    <property type="entry name" value="OGT"/>
</dbReference>
<feature type="region of interest" description="Disordered" evidence="2">
    <location>
        <begin position="24"/>
        <end position="96"/>
    </location>
</feature>
<dbReference type="PROSITE" id="PS51257">
    <property type="entry name" value="PROKAR_LIPOPROTEIN"/>
    <property type="match status" value="1"/>
</dbReference>
<dbReference type="InterPro" id="IPR019734">
    <property type="entry name" value="TPR_rpt"/>
</dbReference>
<dbReference type="Proteomes" id="UP001150924">
    <property type="component" value="Unassembled WGS sequence"/>
</dbReference>
<feature type="region of interest" description="Disordered" evidence="2">
    <location>
        <begin position="355"/>
        <end position="445"/>
    </location>
</feature>
<feature type="repeat" description="TPR" evidence="1">
    <location>
        <begin position="189"/>
        <end position="222"/>
    </location>
</feature>
<dbReference type="GO" id="GO:0006493">
    <property type="term" value="P:protein O-linked glycosylation"/>
    <property type="evidence" value="ECO:0007669"/>
    <property type="project" value="InterPro"/>
</dbReference>
<accession>A0A9X3ESX2</accession>
<dbReference type="SUPFAM" id="SSF48452">
    <property type="entry name" value="TPR-like"/>
    <property type="match status" value="1"/>
</dbReference>
<dbReference type="Pfam" id="PF13414">
    <property type="entry name" value="TPR_11"/>
    <property type="match status" value="1"/>
</dbReference>
<feature type="compositionally biased region" description="Basic and acidic residues" evidence="2">
    <location>
        <begin position="604"/>
        <end position="615"/>
    </location>
</feature>
<dbReference type="PANTHER" id="PTHR44366">
    <property type="entry name" value="UDP-N-ACETYLGLUCOSAMINE--PEPTIDE N-ACETYLGLUCOSAMINYLTRANSFERASE 110 KDA SUBUNIT"/>
    <property type="match status" value="1"/>
</dbReference>
<dbReference type="Gene3D" id="1.25.40.10">
    <property type="entry name" value="Tetratricopeptide repeat domain"/>
    <property type="match status" value="3"/>
</dbReference>